<proteinExistence type="predicted"/>
<accession>F2HHN1</accession>
<keyword evidence="1" id="KW-0542">Nucleomorph</keyword>
<dbReference type="EMBL" id="CP002172">
    <property type="protein sequence ID" value="AEA38827.1"/>
    <property type="molecule type" value="Genomic_DNA"/>
</dbReference>
<reference evidence="1 2" key="1">
    <citation type="journal article" date="2011" name="Genome Biol. Evol.">
        <title>Complete nucleomorph genome sequence of the nonphotosynthetic alga Cryptomonas paramecium reveals a core nucleomorph gene set.</title>
        <authorList>
            <person name="Tanifuji G."/>
            <person name="Onodera N.T."/>
            <person name="Wheeler T.J."/>
            <person name="Dlutek M."/>
            <person name="Donaher N."/>
            <person name="Archibald J.M."/>
        </authorList>
    </citation>
    <scope>NUCLEOTIDE SEQUENCE [LARGE SCALE GENOMIC DNA]</scope>
    <source>
        <strain evidence="1 2">CCAP977/2A</strain>
    </source>
</reference>
<gene>
    <name evidence="1" type="ORF">CPARA_1gp169</name>
</gene>
<dbReference type="Proteomes" id="UP000243423">
    <property type="component" value="Nucleomorph 1"/>
</dbReference>
<evidence type="ECO:0000313" key="1">
    <source>
        <dbReference type="EMBL" id="AEA38827.1"/>
    </source>
</evidence>
<organism evidence="1 2">
    <name type="scientific">Cryptomonas paramaecium</name>
    <dbReference type="NCBI Taxonomy" id="2898"/>
    <lineage>
        <taxon>Eukaryota</taxon>
        <taxon>Cryptophyceae</taxon>
        <taxon>Cryptomonadales</taxon>
        <taxon>Cryptomonadaceae</taxon>
        <taxon>Cryptomonas</taxon>
    </lineage>
</organism>
<dbReference type="GeneID" id="10446981"/>
<sequence length="109" mass="13354">MNFKKLFFLIFKLNKLRNTLFFHNGSFFVYFYKYVITKKLHLLGLIDTINDFKKNPITLNCFKKRMLKNILVNNHLTDSVKKALYLIKKKKFLLTLNWFYILIYYLLEN</sequence>
<geneLocation type="nucleomorph" evidence="1"/>
<protein>
    <submittedName>
        <fullName evidence="1">Uncharacterized protein</fullName>
    </submittedName>
</protein>
<dbReference type="RefSeq" id="XP_003239725.1">
    <property type="nucleotide sequence ID" value="XM_003239677.1"/>
</dbReference>
<dbReference type="AlphaFoldDB" id="F2HHN1"/>
<name>F2HHN1_9CRYP</name>
<evidence type="ECO:0000313" key="2">
    <source>
        <dbReference type="Proteomes" id="UP000243423"/>
    </source>
</evidence>